<name>A0A9P7DMH0_9AGAM</name>
<accession>A0A9P7DMH0</accession>
<dbReference type="OrthoDB" id="2690494at2759"/>
<gene>
    <name evidence="2" type="ORF">HD556DRAFT_1305981</name>
</gene>
<dbReference type="RefSeq" id="XP_041163204.1">
    <property type="nucleotide sequence ID" value="XM_041299855.1"/>
</dbReference>
<proteinExistence type="predicted"/>
<sequence>MQNYLNELRNVVNGNREGGGNDQQRPNRSSPREVSFTIPEEQLEIIYETWAIARARVRQQVYQQERPSAPFPRPPLWREEMRAMIILWIARERRLFEREMREIEYLLGLRGAPGCHRRTSQRTASIYGSDALSSKFGSLTVGFIVKMKINMVDEV</sequence>
<reference evidence="2" key="1">
    <citation type="journal article" date="2020" name="New Phytol.">
        <title>Comparative genomics reveals dynamic genome evolution in host specialist ectomycorrhizal fungi.</title>
        <authorList>
            <person name="Lofgren L.A."/>
            <person name="Nguyen N.H."/>
            <person name="Vilgalys R."/>
            <person name="Ruytinx J."/>
            <person name="Liao H.L."/>
            <person name="Branco S."/>
            <person name="Kuo A."/>
            <person name="LaButti K."/>
            <person name="Lipzen A."/>
            <person name="Andreopoulos W."/>
            <person name="Pangilinan J."/>
            <person name="Riley R."/>
            <person name="Hundley H."/>
            <person name="Na H."/>
            <person name="Barry K."/>
            <person name="Grigoriev I.V."/>
            <person name="Stajich J.E."/>
            <person name="Kennedy P.G."/>
        </authorList>
    </citation>
    <scope>NUCLEOTIDE SEQUENCE</scope>
    <source>
        <strain evidence="2">S12</strain>
    </source>
</reference>
<comment type="caution">
    <text evidence="2">The sequence shown here is derived from an EMBL/GenBank/DDBJ whole genome shotgun (WGS) entry which is preliminary data.</text>
</comment>
<evidence type="ECO:0000256" key="1">
    <source>
        <dbReference type="SAM" id="MobiDB-lite"/>
    </source>
</evidence>
<protein>
    <submittedName>
        <fullName evidence="2">Uncharacterized protein</fullName>
    </submittedName>
</protein>
<evidence type="ECO:0000313" key="2">
    <source>
        <dbReference type="EMBL" id="KAG1798518.1"/>
    </source>
</evidence>
<dbReference type="Proteomes" id="UP000719766">
    <property type="component" value="Unassembled WGS sequence"/>
</dbReference>
<dbReference type="AlphaFoldDB" id="A0A9P7DMH0"/>
<feature type="region of interest" description="Disordered" evidence="1">
    <location>
        <begin position="10"/>
        <end position="35"/>
    </location>
</feature>
<organism evidence="2 3">
    <name type="scientific">Suillus plorans</name>
    <dbReference type="NCBI Taxonomy" id="116603"/>
    <lineage>
        <taxon>Eukaryota</taxon>
        <taxon>Fungi</taxon>
        <taxon>Dikarya</taxon>
        <taxon>Basidiomycota</taxon>
        <taxon>Agaricomycotina</taxon>
        <taxon>Agaricomycetes</taxon>
        <taxon>Agaricomycetidae</taxon>
        <taxon>Boletales</taxon>
        <taxon>Suillineae</taxon>
        <taxon>Suillaceae</taxon>
        <taxon>Suillus</taxon>
    </lineage>
</organism>
<keyword evidence="3" id="KW-1185">Reference proteome</keyword>
<dbReference type="EMBL" id="JABBWE010000013">
    <property type="protein sequence ID" value="KAG1798518.1"/>
    <property type="molecule type" value="Genomic_DNA"/>
</dbReference>
<dbReference type="GeneID" id="64593619"/>
<evidence type="ECO:0000313" key="3">
    <source>
        <dbReference type="Proteomes" id="UP000719766"/>
    </source>
</evidence>